<feature type="domain" description="Helicase SMUBP-2/HCS1 1B" evidence="7">
    <location>
        <begin position="6"/>
        <end position="134"/>
    </location>
</feature>
<reference evidence="8" key="1">
    <citation type="submission" date="2023-05" db="EMBL/GenBank/DDBJ databases">
        <authorList>
            <person name="Stuckert A."/>
        </authorList>
    </citation>
    <scope>NUCLEOTIDE SEQUENCE</scope>
</reference>
<gene>
    <name evidence="8" type="ORF">SPARVUS_LOCUS3754122</name>
</gene>
<comment type="subcellular location">
    <subcellularLocation>
        <location evidence="2">Cytoplasm</location>
    </subcellularLocation>
    <subcellularLocation>
        <location evidence="1">Nucleus</location>
    </subcellularLocation>
</comment>
<organism evidence="8 9">
    <name type="scientific">Staurois parvus</name>
    <dbReference type="NCBI Taxonomy" id="386267"/>
    <lineage>
        <taxon>Eukaryota</taxon>
        <taxon>Metazoa</taxon>
        <taxon>Chordata</taxon>
        <taxon>Craniata</taxon>
        <taxon>Vertebrata</taxon>
        <taxon>Euteleostomi</taxon>
        <taxon>Amphibia</taxon>
        <taxon>Batrachia</taxon>
        <taxon>Anura</taxon>
        <taxon>Neobatrachia</taxon>
        <taxon>Ranoidea</taxon>
        <taxon>Ranidae</taxon>
        <taxon>Staurois</taxon>
    </lineage>
</organism>
<dbReference type="InterPro" id="IPR050534">
    <property type="entry name" value="Coronavir_polyprotein_1ab"/>
</dbReference>
<sequence>MEEFIKTQLELLKEEREAEIEETRTWQENISLKELQRKGVCLLKLQVANQKTGLYGRLLVTFTPRKYDSVAVLPSNCFGSGDIVGVYESSSPSEPLATGIVSGVTQKVISVAFDESHSDALNLSGDNTYRLLKLANDVTYKRIKKALITLNQYHTGPATHMIDVLFGSSEPSSAGLARPVEFLNPSLDDSQKDAVVFSLNQREVAIIHGPPWHR</sequence>
<protein>
    <recommendedName>
        <fullName evidence="3">DNA helicase</fullName>
        <ecNumber evidence="3">3.6.4.12</ecNumber>
    </recommendedName>
</protein>
<dbReference type="EMBL" id="CATNWA010006136">
    <property type="protein sequence ID" value="CAI9551497.1"/>
    <property type="molecule type" value="Genomic_DNA"/>
</dbReference>
<feature type="coiled-coil region" evidence="6">
    <location>
        <begin position="2"/>
        <end position="29"/>
    </location>
</feature>
<keyword evidence="4" id="KW-0963">Cytoplasm</keyword>
<evidence type="ECO:0000313" key="8">
    <source>
        <dbReference type="EMBL" id="CAI9551497.1"/>
    </source>
</evidence>
<evidence type="ECO:0000256" key="4">
    <source>
        <dbReference type="ARBA" id="ARBA00022490"/>
    </source>
</evidence>
<dbReference type="Pfam" id="PF21138">
    <property type="entry name" value="SMUBP-2_HCS1_1B"/>
    <property type="match status" value="1"/>
</dbReference>
<evidence type="ECO:0000313" key="9">
    <source>
        <dbReference type="Proteomes" id="UP001162483"/>
    </source>
</evidence>
<dbReference type="EC" id="3.6.4.12" evidence="3"/>
<keyword evidence="9" id="KW-1185">Reference proteome</keyword>
<evidence type="ECO:0000256" key="2">
    <source>
        <dbReference type="ARBA" id="ARBA00004496"/>
    </source>
</evidence>
<dbReference type="PANTHER" id="PTHR43788:SF8">
    <property type="entry name" value="DNA-BINDING PROTEIN SMUBP-2"/>
    <property type="match status" value="1"/>
</dbReference>
<accession>A0ABN9BVL9</accession>
<name>A0ABN9BVL9_9NEOB</name>
<evidence type="ECO:0000256" key="1">
    <source>
        <dbReference type="ARBA" id="ARBA00004123"/>
    </source>
</evidence>
<comment type="caution">
    <text evidence="8">The sequence shown here is derived from an EMBL/GenBank/DDBJ whole genome shotgun (WGS) entry which is preliminary data.</text>
</comment>
<evidence type="ECO:0000256" key="6">
    <source>
        <dbReference type="SAM" id="Coils"/>
    </source>
</evidence>
<dbReference type="PANTHER" id="PTHR43788">
    <property type="entry name" value="DNA2/NAM7 HELICASE FAMILY MEMBER"/>
    <property type="match status" value="1"/>
</dbReference>
<proteinExistence type="predicted"/>
<keyword evidence="6" id="KW-0175">Coiled coil</keyword>
<evidence type="ECO:0000259" key="7">
    <source>
        <dbReference type="Pfam" id="PF21138"/>
    </source>
</evidence>
<dbReference type="Proteomes" id="UP001162483">
    <property type="component" value="Unassembled WGS sequence"/>
</dbReference>
<dbReference type="Gene3D" id="2.40.30.270">
    <property type="match status" value="1"/>
</dbReference>
<dbReference type="InterPro" id="IPR048761">
    <property type="entry name" value="SMUBP-2_HCS1_1B"/>
</dbReference>
<evidence type="ECO:0000256" key="3">
    <source>
        <dbReference type="ARBA" id="ARBA00012551"/>
    </source>
</evidence>
<keyword evidence="5" id="KW-0539">Nucleus</keyword>
<evidence type="ECO:0000256" key="5">
    <source>
        <dbReference type="ARBA" id="ARBA00023242"/>
    </source>
</evidence>